<dbReference type="InterPro" id="IPR002745">
    <property type="entry name" value="Ptrans_KptA/Tpt1"/>
</dbReference>
<comment type="function">
    <text evidence="4 5">Removes the 2'-phosphate from RNA via an intermediate in which the phosphate is ADP-ribosylated by NAD followed by a presumed transesterification to release the RNA and generate ADP-ribose 1''-2''-cyclic phosphate (APPR&gt;P). May function as an ADP-ribosylase.</text>
</comment>
<evidence type="ECO:0000256" key="3">
    <source>
        <dbReference type="ARBA" id="ARBA00023027"/>
    </source>
</evidence>
<dbReference type="GO" id="GO:0003950">
    <property type="term" value="F:NAD+ poly-ADP-ribosyltransferase activity"/>
    <property type="evidence" value="ECO:0007669"/>
    <property type="project" value="InterPro"/>
</dbReference>
<dbReference type="Gene3D" id="3.20.170.30">
    <property type="match status" value="1"/>
</dbReference>
<evidence type="ECO:0000313" key="6">
    <source>
        <dbReference type="EMBL" id="PPU80554.1"/>
    </source>
</evidence>
<dbReference type="Proteomes" id="UP000247346">
    <property type="component" value="Unassembled WGS sequence"/>
</dbReference>
<keyword evidence="3 5" id="KW-0520">NAD</keyword>
<evidence type="ECO:0000256" key="4">
    <source>
        <dbReference type="ARBA" id="ARBA00025212"/>
    </source>
</evidence>
<keyword evidence="2 5" id="KW-0808">Transferase</keyword>
<comment type="caution">
    <text evidence="6">The sequence shown here is derived from an EMBL/GenBank/DDBJ whole genome shotgun (WGS) entry which is preliminary data.</text>
</comment>
<dbReference type="PANTHER" id="PTHR12684:SF2">
    <property type="entry name" value="TRNA 2'-PHOSPHOTRANSFERASE 1"/>
    <property type="match status" value="1"/>
</dbReference>
<sequence>MYMSKQHTDISKFLSFVLRHEPQAAGITLDSEGWAEVDALIAGAAQSGRTLDADLIRAVVDSSDKKRFALSEDGRRIRAVQGHSTDSVAIQYDAKVPPEFLYHGTATRFLDAILAEGLRAGQRHHVHLSQDIATATAVGQRHGKPVVLKVEALRMHQQGFAFFQADNGVWLTQAVPSSFLSEI</sequence>
<dbReference type="OrthoDB" id="4537997at2"/>
<dbReference type="InterPro" id="IPR042081">
    <property type="entry name" value="RNA_2'-PTrans_C"/>
</dbReference>
<dbReference type="AlphaFoldDB" id="A0A2P5YZY7"/>
<dbReference type="EC" id="2.7.1.-" evidence="5"/>
<evidence type="ECO:0000256" key="2">
    <source>
        <dbReference type="ARBA" id="ARBA00022679"/>
    </source>
</evidence>
<dbReference type="GO" id="GO:0000215">
    <property type="term" value="F:tRNA 2'-phosphotransferase activity"/>
    <property type="evidence" value="ECO:0007669"/>
    <property type="project" value="TreeGrafter"/>
</dbReference>
<dbReference type="Gene3D" id="1.10.10.970">
    <property type="entry name" value="RNA 2'-phosphotransferase, Tpt1/KptA family, N-terminal domain"/>
    <property type="match status" value="1"/>
</dbReference>
<comment type="similarity">
    <text evidence="1 5">Belongs to the KptA/TPT1 family.</text>
</comment>
<name>A0A2P5YZY7_9XANT</name>
<evidence type="ECO:0000313" key="7">
    <source>
        <dbReference type="Proteomes" id="UP000247346"/>
    </source>
</evidence>
<proteinExistence type="inferred from homology"/>
<dbReference type="InterPro" id="IPR022928">
    <property type="entry name" value="RNA_2'-PTrans_KptA"/>
</dbReference>
<dbReference type="HAMAP" id="MF_00299">
    <property type="entry name" value="KptA"/>
    <property type="match status" value="1"/>
</dbReference>
<organism evidence="6 7">
    <name type="scientific">Xanthomonas sacchari</name>
    <dbReference type="NCBI Taxonomy" id="56458"/>
    <lineage>
        <taxon>Bacteria</taxon>
        <taxon>Pseudomonadati</taxon>
        <taxon>Pseudomonadota</taxon>
        <taxon>Gammaproteobacteria</taxon>
        <taxon>Lysobacterales</taxon>
        <taxon>Lysobacteraceae</taxon>
        <taxon>Xanthomonas</taxon>
    </lineage>
</organism>
<protein>
    <recommendedName>
        <fullName evidence="5">Probable RNA 2'-phosphotransferase</fullName>
        <ecNumber evidence="5">2.7.1.-</ecNumber>
    </recommendedName>
</protein>
<dbReference type="SUPFAM" id="SSF56399">
    <property type="entry name" value="ADP-ribosylation"/>
    <property type="match status" value="1"/>
</dbReference>
<gene>
    <name evidence="5" type="primary">kptA</name>
    <name evidence="6" type="ORF">XsacCFBP4641_18070</name>
</gene>
<dbReference type="Pfam" id="PF01885">
    <property type="entry name" value="PTS_2-RNA"/>
    <property type="match status" value="1"/>
</dbReference>
<evidence type="ECO:0000256" key="5">
    <source>
        <dbReference type="HAMAP-Rule" id="MF_00299"/>
    </source>
</evidence>
<dbReference type="GO" id="GO:0006388">
    <property type="term" value="P:tRNA splicing, via endonucleolytic cleavage and ligation"/>
    <property type="evidence" value="ECO:0007669"/>
    <property type="project" value="UniProtKB-UniRule"/>
</dbReference>
<dbReference type="EMBL" id="MDEK01000019">
    <property type="protein sequence ID" value="PPU80554.1"/>
    <property type="molecule type" value="Genomic_DNA"/>
</dbReference>
<dbReference type="NCBIfam" id="NF002014">
    <property type="entry name" value="PRK00819.1-4"/>
    <property type="match status" value="1"/>
</dbReference>
<evidence type="ECO:0000256" key="1">
    <source>
        <dbReference type="ARBA" id="ARBA00009836"/>
    </source>
</evidence>
<reference evidence="6 7" key="1">
    <citation type="submission" date="2016-08" db="EMBL/GenBank/DDBJ databases">
        <authorList>
            <person name="Seilhamer J.J."/>
        </authorList>
    </citation>
    <scope>NUCLEOTIDE SEQUENCE [LARGE SCALE GENOMIC DNA]</scope>
    <source>
        <strain evidence="6 7">CFBP4641</strain>
    </source>
</reference>
<dbReference type="PANTHER" id="PTHR12684">
    <property type="entry name" value="PUTATIVE PHOSPHOTRANSFERASE"/>
    <property type="match status" value="1"/>
</dbReference>
<accession>A0A2P5YZY7</accession>
<dbReference type="InterPro" id="IPR042080">
    <property type="entry name" value="RNA_2'-PTrans_N"/>
</dbReference>